<dbReference type="InterPro" id="IPR051788">
    <property type="entry name" value="MFS_Transporter"/>
</dbReference>
<dbReference type="InterPro" id="IPR036259">
    <property type="entry name" value="MFS_trans_sf"/>
</dbReference>
<dbReference type="GO" id="GO:0016020">
    <property type="term" value="C:membrane"/>
    <property type="evidence" value="ECO:0007669"/>
    <property type="project" value="TreeGrafter"/>
</dbReference>
<keyword evidence="4 7" id="KW-0812">Transmembrane</keyword>
<dbReference type="OrthoDB" id="413079at2759"/>
<reference evidence="9 10" key="1">
    <citation type="journal article" date="2016" name="Mol. Biol. Evol.">
        <title>Comparative Genomics of Early-Diverging Mushroom-Forming Fungi Provides Insights into the Origins of Lignocellulose Decay Capabilities.</title>
        <authorList>
            <person name="Nagy L.G."/>
            <person name="Riley R."/>
            <person name="Tritt A."/>
            <person name="Adam C."/>
            <person name="Daum C."/>
            <person name="Floudas D."/>
            <person name="Sun H."/>
            <person name="Yadav J.S."/>
            <person name="Pangilinan J."/>
            <person name="Larsson K.H."/>
            <person name="Matsuura K."/>
            <person name="Barry K."/>
            <person name="Labutti K."/>
            <person name="Kuo R."/>
            <person name="Ohm R.A."/>
            <person name="Bhattacharya S.S."/>
            <person name="Shirouzu T."/>
            <person name="Yoshinaga Y."/>
            <person name="Martin F.M."/>
            <person name="Grigoriev I.V."/>
            <person name="Hibbett D.S."/>
        </authorList>
    </citation>
    <scope>NUCLEOTIDE SEQUENCE [LARGE SCALE GENOMIC DNA]</scope>
    <source>
        <strain evidence="9 10">HHB12029</strain>
    </source>
</reference>
<feature type="transmembrane region" description="Helical" evidence="7">
    <location>
        <begin position="132"/>
        <end position="150"/>
    </location>
</feature>
<accession>A0A165BHL6</accession>
<evidence type="ECO:0000256" key="5">
    <source>
        <dbReference type="ARBA" id="ARBA00022989"/>
    </source>
</evidence>
<evidence type="ECO:0000256" key="7">
    <source>
        <dbReference type="SAM" id="Phobius"/>
    </source>
</evidence>
<dbReference type="GO" id="GO:0012505">
    <property type="term" value="C:endomembrane system"/>
    <property type="evidence" value="ECO:0007669"/>
    <property type="project" value="UniProtKB-SubCell"/>
</dbReference>
<feature type="transmembrane region" description="Helical" evidence="7">
    <location>
        <begin position="65"/>
        <end position="87"/>
    </location>
</feature>
<keyword evidence="3" id="KW-0813">Transport</keyword>
<feature type="transmembrane region" description="Helical" evidence="7">
    <location>
        <begin position="407"/>
        <end position="429"/>
    </location>
</feature>
<evidence type="ECO:0000256" key="3">
    <source>
        <dbReference type="ARBA" id="ARBA00022448"/>
    </source>
</evidence>
<keyword evidence="10" id="KW-1185">Reference proteome</keyword>
<dbReference type="InterPro" id="IPR011701">
    <property type="entry name" value="MFS"/>
</dbReference>
<dbReference type="Pfam" id="PF07690">
    <property type="entry name" value="MFS_1"/>
    <property type="match status" value="1"/>
</dbReference>
<feature type="transmembrane region" description="Helical" evidence="7">
    <location>
        <begin position="226"/>
        <end position="246"/>
    </location>
</feature>
<evidence type="ECO:0000256" key="6">
    <source>
        <dbReference type="ARBA" id="ARBA00023136"/>
    </source>
</evidence>
<comment type="subcellular location">
    <subcellularLocation>
        <location evidence="1">Endomembrane system</location>
        <topology evidence="1">Multi-pass membrane protein</topology>
    </subcellularLocation>
</comment>
<dbReference type="InParanoid" id="A0A165BHL6"/>
<keyword evidence="5 7" id="KW-1133">Transmembrane helix</keyword>
<dbReference type="AlphaFoldDB" id="A0A165BHL6"/>
<dbReference type="Gene3D" id="1.20.1250.20">
    <property type="entry name" value="MFS general substrate transporter like domains"/>
    <property type="match status" value="2"/>
</dbReference>
<dbReference type="SUPFAM" id="SSF103473">
    <property type="entry name" value="MFS general substrate transporter"/>
    <property type="match status" value="1"/>
</dbReference>
<evidence type="ECO:0000313" key="10">
    <source>
        <dbReference type="Proteomes" id="UP000077266"/>
    </source>
</evidence>
<dbReference type="STRING" id="1314781.A0A165BHL6"/>
<evidence type="ECO:0000256" key="1">
    <source>
        <dbReference type="ARBA" id="ARBA00004127"/>
    </source>
</evidence>
<feature type="transmembrane region" description="Helical" evidence="7">
    <location>
        <begin position="441"/>
        <end position="460"/>
    </location>
</feature>
<feature type="transmembrane region" description="Helical" evidence="7">
    <location>
        <begin position="194"/>
        <end position="214"/>
    </location>
</feature>
<dbReference type="Proteomes" id="UP000077266">
    <property type="component" value="Unassembled WGS sequence"/>
</dbReference>
<feature type="transmembrane region" description="Helical" evidence="7">
    <location>
        <begin position="287"/>
        <end position="310"/>
    </location>
</feature>
<proteinExistence type="inferred from homology"/>
<feature type="transmembrane region" description="Helical" evidence="7">
    <location>
        <begin position="353"/>
        <end position="372"/>
    </location>
</feature>
<feature type="transmembrane region" description="Helical" evidence="7">
    <location>
        <begin position="322"/>
        <end position="341"/>
    </location>
</feature>
<keyword evidence="6 7" id="KW-0472">Membrane</keyword>
<dbReference type="PANTHER" id="PTHR23514">
    <property type="entry name" value="BYPASS OF STOP CODON PROTEIN 6"/>
    <property type="match status" value="1"/>
</dbReference>
<organism evidence="9 10">
    <name type="scientific">Exidia glandulosa HHB12029</name>
    <dbReference type="NCBI Taxonomy" id="1314781"/>
    <lineage>
        <taxon>Eukaryota</taxon>
        <taxon>Fungi</taxon>
        <taxon>Dikarya</taxon>
        <taxon>Basidiomycota</taxon>
        <taxon>Agaricomycotina</taxon>
        <taxon>Agaricomycetes</taxon>
        <taxon>Auriculariales</taxon>
        <taxon>Exidiaceae</taxon>
        <taxon>Exidia</taxon>
    </lineage>
</organism>
<dbReference type="PROSITE" id="PS50850">
    <property type="entry name" value="MFS"/>
    <property type="match status" value="1"/>
</dbReference>
<gene>
    <name evidence="9" type="ORF">EXIGLDRAFT_732481</name>
</gene>
<dbReference type="EMBL" id="KV426460">
    <property type="protein sequence ID" value="KZV80664.1"/>
    <property type="molecule type" value="Genomic_DNA"/>
</dbReference>
<dbReference type="InterPro" id="IPR020846">
    <property type="entry name" value="MFS_dom"/>
</dbReference>
<feature type="transmembrane region" description="Helical" evidence="7">
    <location>
        <begin position="93"/>
        <end position="120"/>
    </location>
</feature>
<evidence type="ECO:0000256" key="4">
    <source>
        <dbReference type="ARBA" id="ARBA00022692"/>
    </source>
</evidence>
<protein>
    <submittedName>
        <fullName evidence="9">MFS general substrate transporter</fullName>
    </submittedName>
</protein>
<feature type="transmembrane region" description="Helical" evidence="7">
    <location>
        <begin position="156"/>
        <end position="173"/>
    </location>
</feature>
<feature type="transmembrane region" description="Helical" evidence="7">
    <location>
        <begin position="378"/>
        <end position="395"/>
    </location>
</feature>
<evidence type="ECO:0000313" key="9">
    <source>
        <dbReference type="EMBL" id="KZV80664.1"/>
    </source>
</evidence>
<name>A0A165BHL6_EXIGL</name>
<dbReference type="PANTHER" id="PTHR23514:SF3">
    <property type="entry name" value="BYPASS OF STOP CODON PROTEIN 6"/>
    <property type="match status" value="1"/>
</dbReference>
<comment type="similarity">
    <text evidence="2">Belongs to the major facilitator superfamily.</text>
</comment>
<feature type="domain" description="Major facilitator superfamily (MFS) profile" evidence="8">
    <location>
        <begin position="62"/>
        <end position="466"/>
    </location>
</feature>
<evidence type="ECO:0000259" key="8">
    <source>
        <dbReference type="PROSITE" id="PS50850"/>
    </source>
</evidence>
<dbReference type="FunFam" id="1.20.1250.20:FF:000286">
    <property type="entry name" value="MFS efflux transporter"/>
    <property type="match status" value="1"/>
</dbReference>
<sequence length="469" mass="50481">MSSTKVQTPVHPPPHALDYYRMAVVRLPEGRDTNAGPEPLQTAPLVQNHVQTPAQLRTERIRFAALMYSFFLVGWNDGSMGPLIPAIKGHYNAGYAAVSTLFIVSCTGSALGAFSIFYLLEKIGFGKASWSPNGSLLALGAVLQTIAYAVQAAAPPFPVFVAISFINGLGIAFQDSTGNGFVASLKKNGARKMGILHAAYGCGAFVAPFVATPFAGMDSSQKRWALFYLTSGGLAASTAVLLAVVLKFKRQDELLRETNSEIHVEETTEDAPVEPRSKMRQTLSLPLVHYLAFYISVYVGVEVTLGGWVVQFIRDTRGGDASAGYISSGFFGGLMAGRILLLPLNSWLGERRVIFLYASLTLALDIIIWRVRSLIGDAVAVSIIGVLFGPMYPIVMHQAGLILPPRILVGAVGYISGMGIVGSAIIPFVTGALASRFEIRVMPIVVLIMTTLMAALWALAMRQNKHRND</sequence>
<dbReference type="GO" id="GO:0022857">
    <property type="term" value="F:transmembrane transporter activity"/>
    <property type="evidence" value="ECO:0007669"/>
    <property type="project" value="InterPro"/>
</dbReference>
<evidence type="ECO:0000256" key="2">
    <source>
        <dbReference type="ARBA" id="ARBA00008335"/>
    </source>
</evidence>